<dbReference type="EMBL" id="SDJQ01000024">
    <property type="protein sequence ID" value="RXR31640.1"/>
    <property type="molecule type" value="Genomic_DNA"/>
</dbReference>
<evidence type="ECO:0000259" key="5">
    <source>
        <dbReference type="Pfam" id="PF04542"/>
    </source>
</evidence>
<keyword evidence="3" id="KW-0731">Sigma factor</keyword>
<dbReference type="EMBL" id="SDJR01000004">
    <property type="protein sequence ID" value="RXR26052.1"/>
    <property type="molecule type" value="Genomic_DNA"/>
</dbReference>
<gene>
    <name evidence="7" type="ORF">EQW73_06730</name>
    <name evidence="8" type="ORF">EQW78_16435</name>
</gene>
<dbReference type="Proteomes" id="UP000289805">
    <property type="component" value="Unassembled WGS sequence"/>
</dbReference>
<evidence type="ECO:0000313" key="9">
    <source>
        <dbReference type="Proteomes" id="UP000289805"/>
    </source>
</evidence>
<dbReference type="Gene3D" id="1.10.10.10">
    <property type="entry name" value="Winged helix-like DNA-binding domain superfamily/Winged helix DNA-binding domain"/>
    <property type="match status" value="1"/>
</dbReference>
<feature type="domain" description="RNA polymerase sigma-70 region 2" evidence="5">
    <location>
        <begin position="45"/>
        <end position="112"/>
    </location>
</feature>
<dbReference type="STRING" id="1713.GCA_000718325_03409"/>
<dbReference type="PANTHER" id="PTHR43133">
    <property type="entry name" value="RNA POLYMERASE ECF-TYPE SIGMA FACTO"/>
    <property type="match status" value="1"/>
</dbReference>
<dbReference type="CDD" id="cd06171">
    <property type="entry name" value="Sigma70_r4"/>
    <property type="match status" value="1"/>
</dbReference>
<dbReference type="Pfam" id="PF08281">
    <property type="entry name" value="Sigma70_r4_2"/>
    <property type="match status" value="1"/>
</dbReference>
<dbReference type="InterPro" id="IPR013249">
    <property type="entry name" value="RNA_pol_sigma70_r4_t2"/>
</dbReference>
<dbReference type="InterPro" id="IPR036388">
    <property type="entry name" value="WH-like_DNA-bd_sf"/>
</dbReference>
<evidence type="ECO:0000259" key="6">
    <source>
        <dbReference type="Pfam" id="PF08281"/>
    </source>
</evidence>
<keyword evidence="10" id="KW-1185">Reference proteome</keyword>
<comment type="caution">
    <text evidence="8">The sequence shown here is derived from an EMBL/GenBank/DDBJ whole genome shotgun (WGS) entry which is preliminary data.</text>
</comment>
<evidence type="ECO:0000313" key="8">
    <source>
        <dbReference type="EMBL" id="RXR31640.1"/>
    </source>
</evidence>
<evidence type="ECO:0000256" key="2">
    <source>
        <dbReference type="ARBA" id="ARBA00023015"/>
    </source>
</evidence>
<dbReference type="GO" id="GO:0016987">
    <property type="term" value="F:sigma factor activity"/>
    <property type="evidence" value="ECO:0007669"/>
    <property type="project" value="UniProtKB-KW"/>
</dbReference>
<dbReference type="InterPro" id="IPR013324">
    <property type="entry name" value="RNA_pol_sigma_r3/r4-like"/>
</dbReference>
<dbReference type="NCBIfam" id="TIGR02937">
    <property type="entry name" value="sigma70-ECF"/>
    <property type="match status" value="1"/>
</dbReference>
<feature type="domain" description="RNA polymerase sigma factor 70 region 4 type 2" evidence="6">
    <location>
        <begin position="143"/>
        <end position="192"/>
    </location>
</feature>
<dbReference type="InterPro" id="IPR014284">
    <property type="entry name" value="RNA_pol_sigma-70_dom"/>
</dbReference>
<dbReference type="Gene3D" id="1.10.1740.10">
    <property type="match status" value="1"/>
</dbReference>
<dbReference type="Pfam" id="PF04542">
    <property type="entry name" value="Sigma70_r2"/>
    <property type="match status" value="1"/>
</dbReference>
<dbReference type="InterPro" id="IPR007627">
    <property type="entry name" value="RNA_pol_sigma70_r2"/>
</dbReference>
<dbReference type="InterPro" id="IPR039425">
    <property type="entry name" value="RNA_pol_sigma-70-like"/>
</dbReference>
<dbReference type="GO" id="GO:0003677">
    <property type="term" value="F:DNA binding"/>
    <property type="evidence" value="ECO:0007669"/>
    <property type="project" value="InterPro"/>
</dbReference>
<dbReference type="AlphaFoldDB" id="A0A4Q1KQ64"/>
<keyword evidence="4" id="KW-0804">Transcription</keyword>
<evidence type="ECO:0000256" key="1">
    <source>
        <dbReference type="ARBA" id="ARBA00010641"/>
    </source>
</evidence>
<sequence>MAGLPSGAIVGQVEAVGDGGYAGAVSDLSLARRAALRDRTAFTALVDRHGPAMYRYVLRMVQDPEVAADCLQDTLVAAWTGFPAFRGESAPRTWLFGIATRQAYRHRSRAARLPGPLPDDLVESTSHAPDQDAVDTALVEALDIALLGLPPLQRSCWLLREVEGLHYAEIADILGTTHDSVRGMLHRARATLAERMKGWR</sequence>
<evidence type="ECO:0000313" key="10">
    <source>
        <dbReference type="Proteomes" id="UP000290517"/>
    </source>
</evidence>
<evidence type="ECO:0000313" key="7">
    <source>
        <dbReference type="EMBL" id="RXR26052.1"/>
    </source>
</evidence>
<dbReference type="Proteomes" id="UP000290517">
    <property type="component" value="Unassembled WGS sequence"/>
</dbReference>
<dbReference type="OrthoDB" id="7376212at2"/>
<accession>A0A4Q1KQ64</accession>
<evidence type="ECO:0000256" key="4">
    <source>
        <dbReference type="ARBA" id="ARBA00023163"/>
    </source>
</evidence>
<dbReference type="SUPFAM" id="SSF88946">
    <property type="entry name" value="Sigma2 domain of RNA polymerase sigma factors"/>
    <property type="match status" value="1"/>
</dbReference>
<organism evidence="8 9">
    <name type="scientific">Oerskovia turbata</name>
    <dbReference type="NCBI Taxonomy" id="1713"/>
    <lineage>
        <taxon>Bacteria</taxon>
        <taxon>Bacillati</taxon>
        <taxon>Actinomycetota</taxon>
        <taxon>Actinomycetes</taxon>
        <taxon>Micrococcales</taxon>
        <taxon>Cellulomonadaceae</taxon>
        <taxon>Oerskovia</taxon>
    </lineage>
</organism>
<proteinExistence type="inferred from homology"/>
<evidence type="ECO:0000256" key="3">
    <source>
        <dbReference type="ARBA" id="ARBA00023082"/>
    </source>
</evidence>
<reference evidence="9 10" key="1">
    <citation type="submission" date="2019-01" db="EMBL/GenBank/DDBJ databases">
        <title>Oerskovia turbata Genome sequencing and assembly.</title>
        <authorList>
            <person name="Dou T."/>
        </authorList>
    </citation>
    <scope>NUCLEOTIDE SEQUENCE [LARGE SCALE GENOMIC DNA]</scope>
    <source>
        <strain evidence="8 9">JCM12123</strain>
        <strain evidence="7 10">JCM3160</strain>
    </source>
</reference>
<name>A0A4Q1KQ64_9CELL</name>
<dbReference type="PANTHER" id="PTHR43133:SF46">
    <property type="entry name" value="RNA POLYMERASE SIGMA-70 FACTOR ECF SUBFAMILY"/>
    <property type="match status" value="1"/>
</dbReference>
<protein>
    <submittedName>
        <fullName evidence="8">RNA polymerase sigma factor</fullName>
    </submittedName>
</protein>
<comment type="similarity">
    <text evidence="1">Belongs to the sigma-70 factor family. ECF subfamily.</text>
</comment>
<dbReference type="SUPFAM" id="SSF88659">
    <property type="entry name" value="Sigma3 and sigma4 domains of RNA polymerase sigma factors"/>
    <property type="match status" value="1"/>
</dbReference>
<dbReference type="InterPro" id="IPR013325">
    <property type="entry name" value="RNA_pol_sigma_r2"/>
</dbReference>
<dbReference type="GO" id="GO:0006352">
    <property type="term" value="P:DNA-templated transcription initiation"/>
    <property type="evidence" value="ECO:0007669"/>
    <property type="project" value="InterPro"/>
</dbReference>
<keyword evidence="2" id="KW-0805">Transcription regulation</keyword>